<evidence type="ECO:0000313" key="4">
    <source>
        <dbReference type="Proteomes" id="UP000008792"/>
    </source>
</evidence>
<reference evidence="3 4" key="1">
    <citation type="journal article" date="2007" name="Nature">
        <title>Evolution of genes and genomes on the Drosophila phylogeny.</title>
        <authorList>
            <consortium name="Drosophila 12 Genomes Consortium"/>
            <person name="Clark A.G."/>
            <person name="Eisen M.B."/>
            <person name="Smith D.R."/>
            <person name="Bergman C.M."/>
            <person name="Oliver B."/>
            <person name="Markow T.A."/>
            <person name="Kaufman T.C."/>
            <person name="Kellis M."/>
            <person name="Gelbart W."/>
            <person name="Iyer V.N."/>
            <person name="Pollard D.A."/>
            <person name="Sackton T.B."/>
            <person name="Larracuente A.M."/>
            <person name="Singh N.D."/>
            <person name="Abad J.P."/>
            <person name="Abt D.N."/>
            <person name="Adryan B."/>
            <person name="Aguade M."/>
            <person name="Akashi H."/>
            <person name="Anderson W.W."/>
            <person name="Aquadro C.F."/>
            <person name="Ardell D.H."/>
            <person name="Arguello R."/>
            <person name="Artieri C.G."/>
            <person name="Barbash D.A."/>
            <person name="Barker D."/>
            <person name="Barsanti P."/>
            <person name="Batterham P."/>
            <person name="Batzoglou S."/>
            <person name="Begun D."/>
            <person name="Bhutkar A."/>
            <person name="Blanco E."/>
            <person name="Bosak S.A."/>
            <person name="Bradley R.K."/>
            <person name="Brand A.D."/>
            <person name="Brent M.R."/>
            <person name="Brooks A.N."/>
            <person name="Brown R.H."/>
            <person name="Butlin R.K."/>
            <person name="Caggese C."/>
            <person name="Calvi B.R."/>
            <person name="Bernardo de Carvalho A."/>
            <person name="Caspi A."/>
            <person name="Castrezana S."/>
            <person name="Celniker S.E."/>
            <person name="Chang J.L."/>
            <person name="Chapple C."/>
            <person name="Chatterji S."/>
            <person name="Chinwalla A."/>
            <person name="Civetta A."/>
            <person name="Clifton S.W."/>
            <person name="Comeron J.M."/>
            <person name="Costello J.C."/>
            <person name="Coyne J.A."/>
            <person name="Daub J."/>
            <person name="David R.G."/>
            <person name="Delcher A.L."/>
            <person name="Delehaunty K."/>
            <person name="Do C.B."/>
            <person name="Ebling H."/>
            <person name="Edwards K."/>
            <person name="Eickbush T."/>
            <person name="Evans J.D."/>
            <person name="Filipski A."/>
            <person name="Findeiss S."/>
            <person name="Freyhult E."/>
            <person name="Fulton L."/>
            <person name="Fulton R."/>
            <person name="Garcia A.C."/>
            <person name="Gardiner A."/>
            <person name="Garfield D.A."/>
            <person name="Garvin B.E."/>
            <person name="Gibson G."/>
            <person name="Gilbert D."/>
            <person name="Gnerre S."/>
            <person name="Godfrey J."/>
            <person name="Good R."/>
            <person name="Gotea V."/>
            <person name="Gravely B."/>
            <person name="Greenberg A.J."/>
            <person name="Griffiths-Jones S."/>
            <person name="Gross S."/>
            <person name="Guigo R."/>
            <person name="Gustafson E.A."/>
            <person name="Haerty W."/>
            <person name="Hahn M.W."/>
            <person name="Halligan D.L."/>
            <person name="Halpern A.L."/>
            <person name="Halter G.M."/>
            <person name="Han M.V."/>
            <person name="Heger A."/>
            <person name="Hillier L."/>
            <person name="Hinrichs A.S."/>
            <person name="Holmes I."/>
            <person name="Hoskins R.A."/>
            <person name="Hubisz M.J."/>
            <person name="Hultmark D."/>
            <person name="Huntley M.A."/>
            <person name="Jaffe D.B."/>
            <person name="Jagadeeshan S."/>
            <person name="Jeck W.R."/>
            <person name="Johnson J."/>
            <person name="Jones C.D."/>
            <person name="Jordan W.C."/>
            <person name="Karpen G.H."/>
            <person name="Kataoka E."/>
            <person name="Keightley P.D."/>
            <person name="Kheradpour P."/>
            <person name="Kirkness E.F."/>
            <person name="Koerich L.B."/>
            <person name="Kristiansen K."/>
            <person name="Kudrna D."/>
            <person name="Kulathinal R.J."/>
            <person name="Kumar S."/>
            <person name="Kwok R."/>
            <person name="Lander E."/>
            <person name="Langley C.H."/>
            <person name="Lapoint R."/>
            <person name="Lazzaro B.P."/>
            <person name="Lee S.J."/>
            <person name="Levesque L."/>
            <person name="Li R."/>
            <person name="Lin C.F."/>
            <person name="Lin M.F."/>
            <person name="Lindblad-Toh K."/>
            <person name="Llopart A."/>
            <person name="Long M."/>
            <person name="Low L."/>
            <person name="Lozovsky E."/>
            <person name="Lu J."/>
            <person name="Luo M."/>
            <person name="Machado C.A."/>
            <person name="Makalowski W."/>
            <person name="Marzo M."/>
            <person name="Matsuda M."/>
            <person name="Matzkin L."/>
            <person name="McAllister B."/>
            <person name="McBride C.S."/>
            <person name="McKernan B."/>
            <person name="McKernan K."/>
            <person name="Mendez-Lago M."/>
            <person name="Minx P."/>
            <person name="Mollenhauer M.U."/>
            <person name="Montooth K."/>
            <person name="Mount S.M."/>
            <person name="Mu X."/>
            <person name="Myers E."/>
            <person name="Negre B."/>
            <person name="Newfeld S."/>
            <person name="Nielsen R."/>
            <person name="Noor M.A."/>
            <person name="O'Grady P."/>
            <person name="Pachter L."/>
            <person name="Papaceit M."/>
            <person name="Parisi M.J."/>
            <person name="Parisi M."/>
            <person name="Parts L."/>
            <person name="Pedersen J.S."/>
            <person name="Pesole G."/>
            <person name="Phillippy A.M."/>
            <person name="Ponting C.P."/>
            <person name="Pop M."/>
            <person name="Porcelli D."/>
            <person name="Powell J.R."/>
            <person name="Prohaska S."/>
            <person name="Pruitt K."/>
            <person name="Puig M."/>
            <person name="Quesneville H."/>
            <person name="Ram K.R."/>
            <person name="Rand D."/>
            <person name="Rasmussen M.D."/>
            <person name="Reed L.K."/>
            <person name="Reenan R."/>
            <person name="Reily A."/>
            <person name="Remington K.A."/>
            <person name="Rieger T.T."/>
            <person name="Ritchie M.G."/>
            <person name="Robin C."/>
            <person name="Rogers Y.H."/>
            <person name="Rohde C."/>
            <person name="Rozas J."/>
            <person name="Rubenfield M.J."/>
            <person name="Ruiz A."/>
            <person name="Russo S."/>
            <person name="Salzberg S.L."/>
            <person name="Sanchez-Gracia A."/>
            <person name="Saranga D.J."/>
            <person name="Sato H."/>
            <person name="Schaeffer S.W."/>
            <person name="Schatz M.C."/>
            <person name="Schlenke T."/>
            <person name="Schwartz R."/>
            <person name="Segarra C."/>
            <person name="Singh R.S."/>
            <person name="Sirot L."/>
            <person name="Sirota M."/>
            <person name="Sisneros N.B."/>
            <person name="Smith C.D."/>
            <person name="Smith T.F."/>
            <person name="Spieth J."/>
            <person name="Stage D.E."/>
            <person name="Stark A."/>
            <person name="Stephan W."/>
            <person name="Strausberg R.L."/>
            <person name="Strempel S."/>
            <person name="Sturgill D."/>
            <person name="Sutton G."/>
            <person name="Sutton G.G."/>
            <person name="Tao W."/>
            <person name="Teichmann S."/>
            <person name="Tobari Y.N."/>
            <person name="Tomimura Y."/>
            <person name="Tsolas J.M."/>
            <person name="Valente V.L."/>
            <person name="Venter E."/>
            <person name="Venter J.C."/>
            <person name="Vicario S."/>
            <person name="Vieira F.G."/>
            <person name="Vilella A.J."/>
            <person name="Villasante A."/>
            <person name="Walenz B."/>
            <person name="Wang J."/>
            <person name="Wasserman M."/>
            <person name="Watts T."/>
            <person name="Wilson D."/>
            <person name="Wilson R.K."/>
            <person name="Wing R.A."/>
            <person name="Wolfner M.F."/>
            <person name="Wong A."/>
            <person name="Wong G.K."/>
            <person name="Wu C.I."/>
            <person name="Wu G."/>
            <person name="Yamamoto D."/>
            <person name="Yang H.P."/>
            <person name="Yang S.P."/>
            <person name="Yorke J.A."/>
            <person name="Yoshida K."/>
            <person name="Zdobnov E."/>
            <person name="Zhang P."/>
            <person name="Zhang Y."/>
            <person name="Zimin A.V."/>
            <person name="Baldwin J."/>
            <person name="Abdouelleil A."/>
            <person name="Abdulkadir J."/>
            <person name="Abebe A."/>
            <person name="Abera B."/>
            <person name="Abreu J."/>
            <person name="Acer S.C."/>
            <person name="Aftuck L."/>
            <person name="Alexander A."/>
            <person name="An P."/>
            <person name="Anderson E."/>
            <person name="Anderson S."/>
            <person name="Arachi H."/>
            <person name="Azer M."/>
            <person name="Bachantsang P."/>
            <person name="Barry A."/>
            <person name="Bayul T."/>
            <person name="Berlin A."/>
            <person name="Bessette D."/>
            <person name="Bloom T."/>
            <person name="Blye J."/>
            <person name="Boguslavskiy L."/>
            <person name="Bonnet C."/>
            <person name="Boukhgalter B."/>
            <person name="Bourzgui I."/>
            <person name="Brown A."/>
            <person name="Cahill P."/>
            <person name="Channer S."/>
            <person name="Cheshatsang Y."/>
            <person name="Chuda L."/>
            <person name="Citroen M."/>
            <person name="Collymore A."/>
            <person name="Cooke P."/>
            <person name="Costello M."/>
            <person name="D'Aco K."/>
            <person name="Daza R."/>
            <person name="De Haan G."/>
            <person name="DeGray S."/>
            <person name="DeMaso C."/>
            <person name="Dhargay N."/>
            <person name="Dooley K."/>
            <person name="Dooley E."/>
            <person name="Doricent M."/>
            <person name="Dorje P."/>
            <person name="Dorjee K."/>
            <person name="Dupes A."/>
            <person name="Elong R."/>
            <person name="Falk J."/>
            <person name="Farina A."/>
            <person name="Faro S."/>
            <person name="Ferguson D."/>
            <person name="Fisher S."/>
            <person name="Foley C.D."/>
            <person name="Franke A."/>
            <person name="Friedrich D."/>
            <person name="Gadbois L."/>
            <person name="Gearin G."/>
            <person name="Gearin C.R."/>
            <person name="Giannoukos G."/>
            <person name="Goode T."/>
            <person name="Graham J."/>
            <person name="Grandbois E."/>
            <person name="Grewal S."/>
            <person name="Gyaltsen K."/>
            <person name="Hafez N."/>
            <person name="Hagos B."/>
            <person name="Hall J."/>
            <person name="Henson C."/>
            <person name="Hollinger A."/>
            <person name="Honan T."/>
            <person name="Huard M.D."/>
            <person name="Hughes L."/>
            <person name="Hurhula B."/>
            <person name="Husby M.E."/>
            <person name="Kamat A."/>
            <person name="Kanga B."/>
            <person name="Kashin S."/>
            <person name="Khazanovich D."/>
            <person name="Kisner P."/>
            <person name="Lance K."/>
            <person name="Lara M."/>
            <person name="Lee W."/>
            <person name="Lennon N."/>
            <person name="Letendre F."/>
            <person name="LeVine R."/>
            <person name="Lipovsky A."/>
            <person name="Liu X."/>
            <person name="Liu J."/>
            <person name="Liu S."/>
            <person name="Lokyitsang T."/>
            <person name="Lokyitsang Y."/>
            <person name="Lubonja R."/>
            <person name="Lui A."/>
            <person name="MacDonald P."/>
            <person name="Magnisalis V."/>
            <person name="Maru K."/>
            <person name="Matthews C."/>
            <person name="McCusker W."/>
            <person name="McDonough S."/>
            <person name="Mehta T."/>
            <person name="Meldrim J."/>
            <person name="Meneus L."/>
            <person name="Mihai O."/>
            <person name="Mihalev A."/>
            <person name="Mihova T."/>
            <person name="Mittelman R."/>
            <person name="Mlenga V."/>
            <person name="Montmayeur A."/>
            <person name="Mulrain L."/>
            <person name="Navidi A."/>
            <person name="Naylor J."/>
            <person name="Negash T."/>
            <person name="Nguyen T."/>
            <person name="Nguyen N."/>
            <person name="Nicol R."/>
            <person name="Norbu C."/>
            <person name="Norbu N."/>
            <person name="Novod N."/>
            <person name="O'Neill B."/>
            <person name="Osman S."/>
            <person name="Markiewicz E."/>
            <person name="Oyono O.L."/>
            <person name="Patti C."/>
            <person name="Phunkhang P."/>
            <person name="Pierre F."/>
            <person name="Priest M."/>
            <person name="Raghuraman S."/>
            <person name="Rege F."/>
            <person name="Reyes R."/>
            <person name="Rise C."/>
            <person name="Rogov P."/>
            <person name="Ross K."/>
            <person name="Ryan E."/>
            <person name="Settipalli S."/>
            <person name="Shea T."/>
            <person name="Sherpa N."/>
            <person name="Shi L."/>
            <person name="Shih D."/>
            <person name="Sparrow T."/>
            <person name="Spaulding J."/>
            <person name="Stalker J."/>
            <person name="Stange-Thomann N."/>
            <person name="Stavropoulos S."/>
            <person name="Stone C."/>
            <person name="Strader C."/>
            <person name="Tesfaye S."/>
            <person name="Thomson T."/>
            <person name="Thoulutsang Y."/>
            <person name="Thoulutsang D."/>
            <person name="Topham K."/>
            <person name="Topping I."/>
            <person name="Tsamla T."/>
            <person name="Vassiliev H."/>
            <person name="Vo A."/>
            <person name="Wangchuk T."/>
            <person name="Wangdi T."/>
            <person name="Weiand M."/>
            <person name="Wilkinson J."/>
            <person name="Wilson A."/>
            <person name="Yadav S."/>
            <person name="Young G."/>
            <person name="Yu Q."/>
            <person name="Zembek L."/>
            <person name="Zhong D."/>
            <person name="Zimmer A."/>
            <person name="Zwirko Z."/>
            <person name="Jaffe D.B."/>
            <person name="Alvarez P."/>
            <person name="Brockman W."/>
            <person name="Butler J."/>
            <person name="Chin C."/>
            <person name="Gnerre S."/>
            <person name="Grabherr M."/>
            <person name="Kleber M."/>
            <person name="Mauceli E."/>
            <person name="MacCallum I."/>
        </authorList>
    </citation>
    <scope>NUCLEOTIDE SEQUENCE [LARGE SCALE GENOMIC DNA]</scope>
    <source>
        <strain evidence="4">Tucson 15010-1051.87</strain>
    </source>
</reference>
<protein>
    <submittedName>
        <fullName evidence="3">Uncharacterized protein</fullName>
    </submittedName>
</protein>
<feature type="chain" id="PRO_5006457615" evidence="2">
    <location>
        <begin position="28"/>
        <end position="518"/>
    </location>
</feature>
<keyword evidence="4" id="KW-1185">Reference proteome</keyword>
<feature type="region of interest" description="Disordered" evidence="1">
    <location>
        <begin position="443"/>
        <end position="463"/>
    </location>
</feature>
<gene>
    <name evidence="3" type="primary">Dvir\GJ19425</name>
    <name evidence="3" type="ORF">Dvir_GJ19425</name>
</gene>
<dbReference type="eggNOG" id="ENOG502SWCG">
    <property type="taxonomic scope" value="Eukaryota"/>
</dbReference>
<dbReference type="InParanoid" id="B4M250"/>
<accession>B4M250</accession>
<feature type="region of interest" description="Disordered" evidence="1">
    <location>
        <begin position="252"/>
        <end position="308"/>
    </location>
</feature>
<organism evidence="3 4">
    <name type="scientific">Drosophila virilis</name>
    <name type="common">Fruit fly</name>
    <dbReference type="NCBI Taxonomy" id="7244"/>
    <lineage>
        <taxon>Eukaryota</taxon>
        <taxon>Metazoa</taxon>
        <taxon>Ecdysozoa</taxon>
        <taxon>Arthropoda</taxon>
        <taxon>Hexapoda</taxon>
        <taxon>Insecta</taxon>
        <taxon>Pterygota</taxon>
        <taxon>Neoptera</taxon>
        <taxon>Endopterygota</taxon>
        <taxon>Diptera</taxon>
        <taxon>Brachycera</taxon>
        <taxon>Muscomorpha</taxon>
        <taxon>Ephydroidea</taxon>
        <taxon>Drosophilidae</taxon>
        <taxon>Drosophila</taxon>
    </lineage>
</organism>
<feature type="signal peptide" evidence="2">
    <location>
        <begin position="1"/>
        <end position="27"/>
    </location>
</feature>
<feature type="compositionally biased region" description="Basic and acidic residues" evidence="1">
    <location>
        <begin position="443"/>
        <end position="453"/>
    </location>
</feature>
<keyword evidence="2" id="KW-0732">Signal</keyword>
<sequence length="518" mass="55428">MHNIRQPQERLLLVLMICACACSSTSARPSEVKLQSQYLRAISAYRRLERSLPPQELRALIGLGLLNGARQTNEQMEQHLVQAVKELIQTDKWQSDKVLPKIDAIEQQMERDQYALNILSNAMDVLCNDKNEQEFRQEVYNVFKEQQHFLGQQSEVQPEVGTRLGQLRCHILQQFSQMKTHLDAKIERTLDHLVRQATVDGPLAKASHKILHKRAANEKQTPETPTQDSEKTLVIKADLPEDDFRQNLVVDQSEKSGESGNQTHPKNEFDSLDNVSQTITVKPTATSNAKQEDDSSSELGGDDGGTDAGGGGGGLVGIIGSLSGGEGGSDVGALIGALTGVISTLFGPGGLDIEALISTATSLLSGLLSGNKNFGVVLGQYVGTALDGLSGGGGAINNGQFLGNFVGTVLASLSADPEDEGPPQPLTFTKNFLSSFLESKFRPAEAPEERHGSGELPRQKKKESLSAGFNSEGFVQQIASHLVSSVLGLLLNASLGASGGASHASTGVFSSSSHHTKT</sequence>
<dbReference type="AlphaFoldDB" id="B4M250"/>
<evidence type="ECO:0000256" key="2">
    <source>
        <dbReference type="SAM" id="SignalP"/>
    </source>
</evidence>
<feature type="compositionally biased region" description="Acidic residues" evidence="1">
    <location>
        <begin position="294"/>
        <end position="305"/>
    </location>
</feature>
<dbReference type="Proteomes" id="UP000008792">
    <property type="component" value="Unassembled WGS sequence"/>
</dbReference>
<evidence type="ECO:0000313" key="3">
    <source>
        <dbReference type="EMBL" id="EDW65754.2"/>
    </source>
</evidence>
<dbReference type="EMBL" id="CH940651">
    <property type="protein sequence ID" value="EDW65754.2"/>
    <property type="molecule type" value="Genomic_DNA"/>
</dbReference>
<dbReference type="STRING" id="7244.B4M250"/>
<proteinExistence type="predicted"/>
<feature type="region of interest" description="Disordered" evidence="1">
    <location>
        <begin position="212"/>
        <end position="233"/>
    </location>
</feature>
<name>B4M250_DROVI</name>
<dbReference type="HOGENOM" id="CLU_036850_0_0_1"/>
<feature type="compositionally biased region" description="Polar residues" evidence="1">
    <location>
        <begin position="273"/>
        <end position="289"/>
    </location>
</feature>
<dbReference type="KEGG" id="dvi:6631566"/>
<dbReference type="OrthoDB" id="7488383at2759"/>
<evidence type="ECO:0000256" key="1">
    <source>
        <dbReference type="SAM" id="MobiDB-lite"/>
    </source>
</evidence>